<protein>
    <submittedName>
        <fullName evidence="3">Hypothetical cytosolic protein</fullName>
    </submittedName>
    <submittedName>
        <fullName evidence="2">NYN domain-containing protein</fullName>
    </submittedName>
</protein>
<dbReference type="OrthoDB" id="9792160at2"/>
<proteinExistence type="predicted"/>
<evidence type="ECO:0000313" key="4">
    <source>
        <dbReference type="Proteomes" id="UP000306241"/>
    </source>
</evidence>
<dbReference type="CDD" id="cd10912">
    <property type="entry name" value="PIN_YacP-like"/>
    <property type="match status" value="1"/>
</dbReference>
<evidence type="ECO:0000256" key="1">
    <source>
        <dbReference type="SAM" id="MobiDB-lite"/>
    </source>
</evidence>
<organism evidence="3 4">
    <name type="scientific">Streptococcus porcinus</name>
    <dbReference type="NCBI Taxonomy" id="1340"/>
    <lineage>
        <taxon>Bacteria</taxon>
        <taxon>Bacillati</taxon>
        <taxon>Bacillota</taxon>
        <taxon>Bacilli</taxon>
        <taxon>Lactobacillales</taxon>
        <taxon>Streptococcaceae</taxon>
        <taxon>Streptococcus</taxon>
    </lineage>
</organism>
<dbReference type="InterPro" id="IPR010298">
    <property type="entry name" value="YacP-like"/>
</dbReference>
<gene>
    <name evidence="2" type="ORF">H1B29_06650</name>
    <name evidence="3" type="ORF">NCTC10924_00359</name>
</gene>
<dbReference type="Proteomes" id="UP000524462">
    <property type="component" value="Unassembled WGS sequence"/>
</dbReference>
<dbReference type="PANTHER" id="PTHR34547:SF1">
    <property type="entry name" value="YACP-LIKE NYN DOMAIN PROTEIN"/>
    <property type="match status" value="1"/>
</dbReference>
<sequence>MKKKILLVDGYNMIAFWEETRQLFKTNQLDQARTVLLNKLNNYAHFEKIDIICVFDAQFVPGVRQRYDQYMISVIFTEEEETADSYIERTAAELNTVLNLVEVATSDLNEQWTIFSKGALRVPARELERRVNTVKSDLDQMSKTIEMKKPKLRPFEQGKMQELKDLMDDLDSGSFEK</sequence>
<feature type="compositionally biased region" description="Basic and acidic residues" evidence="1">
    <location>
        <begin position="157"/>
        <end position="167"/>
    </location>
</feature>
<dbReference type="AlphaFoldDB" id="A0A4V0H2V3"/>
<dbReference type="PANTHER" id="PTHR34547">
    <property type="entry name" value="YACP-LIKE NYN DOMAIN PROTEIN"/>
    <property type="match status" value="1"/>
</dbReference>
<evidence type="ECO:0000313" key="2">
    <source>
        <dbReference type="EMBL" id="MBA2796159.1"/>
    </source>
</evidence>
<reference evidence="3 4" key="1">
    <citation type="submission" date="2019-05" db="EMBL/GenBank/DDBJ databases">
        <authorList>
            <consortium name="Pathogen Informatics"/>
        </authorList>
    </citation>
    <scope>NUCLEOTIDE SEQUENCE [LARGE SCALE GENOMIC DNA]</scope>
    <source>
        <strain evidence="3 4">NCTC10924</strain>
    </source>
</reference>
<dbReference type="RefSeq" id="WP_003082965.1">
    <property type="nucleotide sequence ID" value="NZ_CP070236.1"/>
</dbReference>
<dbReference type="EMBL" id="LR594052">
    <property type="protein sequence ID" value="VTT41847.1"/>
    <property type="molecule type" value="Genomic_DNA"/>
</dbReference>
<accession>A0A4V0H2V3</accession>
<evidence type="ECO:0000313" key="5">
    <source>
        <dbReference type="Proteomes" id="UP000524462"/>
    </source>
</evidence>
<reference evidence="2 5" key="2">
    <citation type="submission" date="2020-07" db="EMBL/GenBank/DDBJ databases">
        <title>Molecular and genomic characterization of Streptococcus porcinus isolated from diseased swine in Brazil.</title>
        <authorList>
            <person name="Moreno L.Z."/>
            <person name="Matajira C.E.C."/>
            <person name="Poor A.P."/>
            <person name="Dutra M.C."/>
            <person name="Moreno A.M."/>
        </authorList>
    </citation>
    <scope>NUCLEOTIDE SEQUENCE [LARGE SCALE GENOMIC DNA]</scope>
    <source>
        <strain evidence="2 5">SP0816-2</strain>
    </source>
</reference>
<dbReference type="Pfam" id="PF05991">
    <property type="entry name" value="NYN_YacP"/>
    <property type="match status" value="1"/>
</dbReference>
<evidence type="ECO:0000313" key="3">
    <source>
        <dbReference type="EMBL" id="VTT41847.1"/>
    </source>
</evidence>
<feature type="region of interest" description="Disordered" evidence="1">
    <location>
        <begin position="157"/>
        <end position="177"/>
    </location>
</feature>
<name>A0A4V0H2V3_STRPO</name>
<dbReference type="EMBL" id="JACEGE010000019">
    <property type="protein sequence ID" value="MBA2796159.1"/>
    <property type="molecule type" value="Genomic_DNA"/>
</dbReference>
<dbReference type="Proteomes" id="UP000306241">
    <property type="component" value="Chromosome"/>
</dbReference>